<evidence type="ECO:0000256" key="2">
    <source>
        <dbReference type="ARBA" id="ARBA00012162"/>
    </source>
</evidence>
<organism evidence="10 11">
    <name type="scientific">Photobacterium swingsii</name>
    <dbReference type="NCBI Taxonomy" id="680026"/>
    <lineage>
        <taxon>Bacteria</taxon>
        <taxon>Pseudomonadati</taxon>
        <taxon>Pseudomonadota</taxon>
        <taxon>Gammaproteobacteria</taxon>
        <taxon>Vibrionales</taxon>
        <taxon>Vibrionaceae</taxon>
        <taxon>Photobacterium</taxon>
    </lineage>
</organism>
<evidence type="ECO:0000256" key="4">
    <source>
        <dbReference type="ARBA" id="ARBA00022679"/>
    </source>
</evidence>
<evidence type="ECO:0000256" key="7">
    <source>
        <dbReference type="ARBA" id="ARBA00025705"/>
    </source>
</evidence>
<dbReference type="Gene3D" id="3.30.950.10">
    <property type="entry name" value="Methyltransferase, Cobalt-precorrin-4 Transmethylase, Domain 2"/>
    <property type="match status" value="1"/>
</dbReference>
<evidence type="ECO:0000313" key="10">
    <source>
        <dbReference type="EMBL" id="PSW22795.1"/>
    </source>
</evidence>
<evidence type="ECO:0000256" key="5">
    <source>
        <dbReference type="ARBA" id="ARBA00022691"/>
    </source>
</evidence>
<comment type="similarity">
    <text evidence="1">Belongs to the precorrin methyltransferase family.</text>
</comment>
<dbReference type="NCBIfam" id="NF004790">
    <property type="entry name" value="PRK06136.1"/>
    <property type="match status" value="1"/>
</dbReference>
<reference evidence="10 11" key="1">
    <citation type="submission" date="2018-01" db="EMBL/GenBank/DDBJ databases">
        <title>Whole genome sequencing of Histamine producing bacteria.</title>
        <authorList>
            <person name="Butler K."/>
        </authorList>
    </citation>
    <scope>NUCLEOTIDE SEQUENCE [LARGE SCALE GENOMIC DNA]</scope>
    <source>
        <strain evidence="10 11">DSM 24669</strain>
    </source>
</reference>
<dbReference type="GO" id="GO:0019354">
    <property type="term" value="P:siroheme biosynthetic process"/>
    <property type="evidence" value="ECO:0007669"/>
    <property type="project" value="UniProtKB-UniPathway"/>
</dbReference>
<dbReference type="GO" id="GO:0004851">
    <property type="term" value="F:uroporphyrin-III C-methyltransferase activity"/>
    <property type="evidence" value="ECO:0007669"/>
    <property type="project" value="UniProtKB-EC"/>
</dbReference>
<dbReference type="PANTHER" id="PTHR45790">
    <property type="entry name" value="SIROHEME SYNTHASE-RELATED"/>
    <property type="match status" value="1"/>
</dbReference>
<dbReference type="EMBL" id="PYLZ01000011">
    <property type="protein sequence ID" value="PSW22795.1"/>
    <property type="molecule type" value="Genomic_DNA"/>
</dbReference>
<comment type="pathway">
    <text evidence="8">Cofactor biosynthesis; adenosylcobalamin biosynthesis; precorrin-2 from uroporphyrinogen III: step 1/1.</text>
</comment>
<dbReference type="RefSeq" id="WP_053111860.1">
    <property type="nucleotide sequence ID" value="NZ_AP024853.1"/>
</dbReference>
<evidence type="ECO:0000256" key="8">
    <source>
        <dbReference type="ARBA" id="ARBA00060548"/>
    </source>
</evidence>
<dbReference type="GO" id="GO:0032259">
    <property type="term" value="P:methylation"/>
    <property type="evidence" value="ECO:0007669"/>
    <property type="project" value="UniProtKB-KW"/>
</dbReference>
<keyword evidence="6" id="KW-0627">Porphyrin biosynthesis</keyword>
<evidence type="ECO:0000256" key="6">
    <source>
        <dbReference type="ARBA" id="ARBA00023244"/>
    </source>
</evidence>
<dbReference type="PANTHER" id="PTHR45790:SF3">
    <property type="entry name" value="S-ADENOSYL-L-METHIONINE-DEPENDENT UROPORPHYRINOGEN III METHYLTRANSFERASE, CHLOROPLASTIC"/>
    <property type="match status" value="1"/>
</dbReference>
<keyword evidence="11" id="KW-1185">Reference proteome</keyword>
<dbReference type="CDD" id="cd11642">
    <property type="entry name" value="SUMT"/>
    <property type="match status" value="1"/>
</dbReference>
<proteinExistence type="inferred from homology"/>
<dbReference type="STRING" id="680026.AB733_16065"/>
<dbReference type="EC" id="2.1.1.107" evidence="2"/>
<evidence type="ECO:0000256" key="1">
    <source>
        <dbReference type="ARBA" id="ARBA00005879"/>
    </source>
</evidence>
<dbReference type="Proteomes" id="UP000240481">
    <property type="component" value="Unassembled WGS sequence"/>
</dbReference>
<gene>
    <name evidence="10" type="primary">cobA</name>
    <name evidence="10" type="ORF">C9I94_18620</name>
</gene>
<dbReference type="AlphaFoldDB" id="A0A2T3P2Q5"/>
<feature type="domain" description="Tetrapyrrole methylase" evidence="9">
    <location>
        <begin position="51"/>
        <end position="257"/>
    </location>
</feature>
<keyword evidence="3 10" id="KW-0489">Methyltransferase</keyword>
<dbReference type="NCBIfam" id="TIGR01469">
    <property type="entry name" value="cobA_cysG_Cterm"/>
    <property type="match status" value="1"/>
</dbReference>
<comment type="caution">
    <text evidence="10">The sequence shown here is derived from an EMBL/GenBank/DDBJ whole genome shotgun (WGS) entry which is preliminary data.</text>
</comment>
<dbReference type="Gene3D" id="3.40.1010.10">
    <property type="entry name" value="Cobalt-precorrin-4 Transmethylase, Domain 1"/>
    <property type="match status" value="1"/>
</dbReference>
<dbReference type="InterPro" id="IPR006366">
    <property type="entry name" value="CobA/CysG_C"/>
</dbReference>
<keyword evidence="4 10" id="KW-0808">Transferase</keyword>
<keyword evidence="5" id="KW-0949">S-adenosyl-L-methionine</keyword>
<evidence type="ECO:0000313" key="11">
    <source>
        <dbReference type="Proteomes" id="UP000240481"/>
    </source>
</evidence>
<dbReference type="Pfam" id="PF00590">
    <property type="entry name" value="TP_methylase"/>
    <property type="match status" value="1"/>
</dbReference>
<dbReference type="InterPro" id="IPR014777">
    <property type="entry name" value="4pyrrole_Mease_sub1"/>
</dbReference>
<dbReference type="InterPro" id="IPR000878">
    <property type="entry name" value="4pyrrol_Mease"/>
</dbReference>
<comment type="pathway">
    <text evidence="7">Porphyrin-containing compound metabolism; siroheme biosynthesis; precorrin-2 from uroporphyrinogen III: step 1/1.</text>
</comment>
<dbReference type="OrthoDB" id="9815856at2"/>
<dbReference type="InterPro" id="IPR035996">
    <property type="entry name" value="4pyrrol_Methylase_sf"/>
</dbReference>
<evidence type="ECO:0000259" key="9">
    <source>
        <dbReference type="Pfam" id="PF00590"/>
    </source>
</evidence>
<protein>
    <recommendedName>
        <fullName evidence="2">uroporphyrinogen-III C-methyltransferase</fullName>
        <ecNumber evidence="2">2.1.1.107</ecNumber>
    </recommendedName>
</protein>
<evidence type="ECO:0000256" key="3">
    <source>
        <dbReference type="ARBA" id="ARBA00022603"/>
    </source>
</evidence>
<dbReference type="UniPathway" id="UPA00262">
    <property type="reaction ID" value="UER00211"/>
</dbReference>
<dbReference type="SUPFAM" id="SSF53790">
    <property type="entry name" value="Tetrapyrrole methylase"/>
    <property type="match status" value="1"/>
</dbReference>
<dbReference type="FunFam" id="3.40.1010.10:FF:000001">
    <property type="entry name" value="Siroheme synthase"/>
    <property type="match status" value="1"/>
</dbReference>
<sequence length="310" mass="33057">MDNRVKNSEQRTAFHDHLTLHREYRSNRSGSVPVTTNACNLNESASKKGFVSLVGAGPSDPELLTVKALKAIQQADVLVFDRLVSQDIIALANPDAEHLYVGKRCGFPSLKQPDINELLITKAQQGLYVVRLKGGDPLIFGRGGEEGLALAQHKIPFEFIPGITAALGCAASSFIPLTHRQVSRSVTFITGHVVAGSLPAWSMLANEGQTLVFYMGLEKAIEIETGLLQAGLAATTPVAVVTHGCSPLQLVYIAQLDGLQVLAHTLKGESPALLIIGDVVTLRAELTTTIAAFQTKSEAVINSGHVPVVL</sequence>
<dbReference type="InterPro" id="IPR014776">
    <property type="entry name" value="4pyrrole_Mease_sub2"/>
</dbReference>
<accession>A0A2T3P2Q5</accession>
<name>A0A2T3P2Q5_9GAMM</name>
<dbReference type="InterPro" id="IPR050161">
    <property type="entry name" value="Siro_Cobalamin_biosynth"/>
</dbReference>